<evidence type="ECO:0000313" key="1">
    <source>
        <dbReference type="EnsemblMetazoa" id="AEPI011342-PA"/>
    </source>
</evidence>
<evidence type="ECO:0000313" key="2">
    <source>
        <dbReference type="Proteomes" id="UP000075885"/>
    </source>
</evidence>
<proteinExistence type="predicted"/>
<dbReference type="PANTHER" id="PTHR33053">
    <property type="entry name" value="PROTEIN, PUTATIVE-RELATED"/>
    <property type="match status" value="1"/>
</dbReference>
<keyword evidence="2" id="KW-1185">Reference proteome</keyword>
<name>A0A182PWK5_9DIPT</name>
<reference evidence="1" key="2">
    <citation type="submission" date="2020-05" db="UniProtKB">
        <authorList>
            <consortium name="EnsemblMetazoa"/>
        </authorList>
    </citation>
    <scope>IDENTIFICATION</scope>
    <source>
        <strain evidence="1">Epiroticus2</strain>
    </source>
</reference>
<accession>A0A182PWK5</accession>
<dbReference type="AlphaFoldDB" id="A0A182PWK5"/>
<organism evidence="1 2">
    <name type="scientific">Anopheles epiroticus</name>
    <dbReference type="NCBI Taxonomy" id="199890"/>
    <lineage>
        <taxon>Eukaryota</taxon>
        <taxon>Metazoa</taxon>
        <taxon>Ecdysozoa</taxon>
        <taxon>Arthropoda</taxon>
        <taxon>Hexapoda</taxon>
        <taxon>Insecta</taxon>
        <taxon>Pterygota</taxon>
        <taxon>Neoptera</taxon>
        <taxon>Endopterygota</taxon>
        <taxon>Diptera</taxon>
        <taxon>Nematocera</taxon>
        <taxon>Culicoidea</taxon>
        <taxon>Culicidae</taxon>
        <taxon>Anophelinae</taxon>
        <taxon>Anopheles</taxon>
    </lineage>
</organism>
<sequence length="195" mass="22013">HVDPEIDKFTIDVSIDGLPLFKSSRKQLWPIQIRVLELIKTPPFIVGTFGGSMKPGNLEEFLNPFVEEINDLQQRGILFEKKLVPFFLRAVIADSPMRATLKATMNFNARHGCLKCTCVGTSISTGPNSKKIILDSVDADPRTDAGFRERIDACHHKEWRSPLEDIHNFDMVENVPVSERMHLVDEGVTQKILMG</sequence>
<protein>
    <submittedName>
        <fullName evidence="1">Uncharacterized protein</fullName>
    </submittedName>
</protein>
<dbReference type="STRING" id="199890.A0A182PWK5"/>
<dbReference type="EnsemblMetazoa" id="AEPI011342-RA">
    <property type="protein sequence ID" value="AEPI011342-PA"/>
    <property type="gene ID" value="AEPI011342"/>
</dbReference>
<dbReference type="VEuPathDB" id="VectorBase:AEPI011342"/>
<dbReference type="PANTHER" id="PTHR33053:SF9">
    <property type="entry name" value="AGAP000105-PA"/>
    <property type="match status" value="1"/>
</dbReference>
<dbReference type="Proteomes" id="UP000075885">
    <property type="component" value="Unassembled WGS sequence"/>
</dbReference>
<reference evidence="2" key="1">
    <citation type="submission" date="2013-03" db="EMBL/GenBank/DDBJ databases">
        <title>The Genome Sequence of Anopheles epiroticus epiroticus2.</title>
        <authorList>
            <consortium name="The Broad Institute Genomics Platform"/>
            <person name="Neafsey D.E."/>
            <person name="Howell P."/>
            <person name="Walker B."/>
            <person name="Young S.K."/>
            <person name="Zeng Q."/>
            <person name="Gargeya S."/>
            <person name="Fitzgerald M."/>
            <person name="Haas B."/>
            <person name="Abouelleil A."/>
            <person name="Allen A.W."/>
            <person name="Alvarado L."/>
            <person name="Arachchi H.M."/>
            <person name="Berlin A.M."/>
            <person name="Chapman S.B."/>
            <person name="Gainer-Dewar J."/>
            <person name="Goldberg J."/>
            <person name="Griggs A."/>
            <person name="Gujja S."/>
            <person name="Hansen M."/>
            <person name="Howarth C."/>
            <person name="Imamovic A."/>
            <person name="Ireland A."/>
            <person name="Larimer J."/>
            <person name="McCowan C."/>
            <person name="Murphy C."/>
            <person name="Pearson M."/>
            <person name="Poon T.W."/>
            <person name="Priest M."/>
            <person name="Roberts A."/>
            <person name="Saif S."/>
            <person name="Shea T."/>
            <person name="Sisk P."/>
            <person name="Sykes S."/>
            <person name="Wortman J."/>
            <person name="Nusbaum C."/>
            <person name="Birren B."/>
        </authorList>
    </citation>
    <scope>NUCLEOTIDE SEQUENCE [LARGE SCALE GENOMIC DNA]</scope>
    <source>
        <strain evidence="2">Epiroticus2</strain>
    </source>
</reference>